<protein>
    <recommendedName>
        <fullName evidence="4">Molybdopterin synthase catalytic subunit</fullName>
        <ecNumber evidence="3">2.8.1.12</ecNumber>
    </recommendedName>
    <alternativeName>
        <fullName evidence="8">MPT synthase subunit 2</fullName>
    </alternativeName>
    <alternativeName>
        <fullName evidence="6">Molybdenum cofactor biosynthesis protein E</fullName>
    </alternativeName>
    <alternativeName>
        <fullName evidence="7">Molybdopterin-converting factor large subunit</fullName>
    </alternativeName>
    <alternativeName>
        <fullName evidence="9">Molybdopterin-converting factor subunit 2</fullName>
    </alternativeName>
</protein>
<evidence type="ECO:0000313" key="12">
    <source>
        <dbReference type="Proteomes" id="UP000777265"/>
    </source>
</evidence>
<dbReference type="Gene3D" id="3.90.1170.40">
    <property type="entry name" value="Molybdopterin biosynthesis MoaE subunit"/>
    <property type="match status" value="1"/>
</dbReference>
<evidence type="ECO:0000256" key="5">
    <source>
        <dbReference type="ARBA" id="ARBA00026066"/>
    </source>
</evidence>
<dbReference type="EMBL" id="JAAYEE010000198">
    <property type="protein sequence ID" value="NLW35987.1"/>
    <property type="molecule type" value="Genomic_DNA"/>
</dbReference>
<comment type="subunit">
    <text evidence="5">Heterotetramer of 2 MoaD subunits and 2 MoaE subunits. Also stable as homodimer. The enzyme changes between these two forms during catalysis.</text>
</comment>
<evidence type="ECO:0000256" key="6">
    <source>
        <dbReference type="ARBA" id="ARBA00029745"/>
    </source>
</evidence>
<evidence type="ECO:0000256" key="10">
    <source>
        <dbReference type="ARBA" id="ARBA00049878"/>
    </source>
</evidence>
<dbReference type="InterPro" id="IPR003448">
    <property type="entry name" value="Mopterin_biosynth_MoaE"/>
</dbReference>
<dbReference type="Proteomes" id="UP000777265">
    <property type="component" value="Unassembled WGS sequence"/>
</dbReference>
<gene>
    <name evidence="11" type="ORF">GXY80_10985</name>
</gene>
<dbReference type="GO" id="GO:0030366">
    <property type="term" value="F:molybdopterin synthase activity"/>
    <property type="evidence" value="ECO:0007669"/>
    <property type="project" value="UniProtKB-EC"/>
</dbReference>
<evidence type="ECO:0000256" key="7">
    <source>
        <dbReference type="ARBA" id="ARBA00030407"/>
    </source>
</evidence>
<evidence type="ECO:0000256" key="9">
    <source>
        <dbReference type="ARBA" id="ARBA00032474"/>
    </source>
</evidence>
<dbReference type="AlphaFoldDB" id="A0A971S278"/>
<comment type="caution">
    <text evidence="11">The sequence shown here is derived from an EMBL/GenBank/DDBJ whole genome shotgun (WGS) entry which is preliminary data.</text>
</comment>
<evidence type="ECO:0000256" key="8">
    <source>
        <dbReference type="ARBA" id="ARBA00030781"/>
    </source>
</evidence>
<dbReference type="SUPFAM" id="SSF54690">
    <property type="entry name" value="Molybdopterin synthase subunit MoaE"/>
    <property type="match status" value="1"/>
</dbReference>
<evidence type="ECO:0000256" key="3">
    <source>
        <dbReference type="ARBA" id="ARBA00011950"/>
    </source>
</evidence>
<comment type="catalytic activity">
    <reaction evidence="10">
        <text>2 [molybdopterin-synthase sulfur-carrier protein]-C-terminal-Gly-aminoethanethioate + cyclic pyranopterin phosphate + H2O = molybdopterin + 2 [molybdopterin-synthase sulfur-carrier protein]-C-terminal Gly-Gly + 2 H(+)</text>
        <dbReference type="Rhea" id="RHEA:26333"/>
        <dbReference type="Rhea" id="RHEA-COMP:12202"/>
        <dbReference type="Rhea" id="RHEA-COMP:19907"/>
        <dbReference type="ChEBI" id="CHEBI:15377"/>
        <dbReference type="ChEBI" id="CHEBI:15378"/>
        <dbReference type="ChEBI" id="CHEBI:58698"/>
        <dbReference type="ChEBI" id="CHEBI:59648"/>
        <dbReference type="ChEBI" id="CHEBI:90778"/>
        <dbReference type="ChEBI" id="CHEBI:232372"/>
        <dbReference type="EC" id="2.8.1.12"/>
    </reaction>
</comment>
<name>A0A971S278_9BACT</name>
<dbReference type="GO" id="GO:0006777">
    <property type="term" value="P:Mo-molybdopterin cofactor biosynthetic process"/>
    <property type="evidence" value="ECO:0007669"/>
    <property type="project" value="InterPro"/>
</dbReference>
<evidence type="ECO:0000256" key="2">
    <source>
        <dbReference type="ARBA" id="ARBA00005426"/>
    </source>
</evidence>
<evidence type="ECO:0000256" key="1">
    <source>
        <dbReference type="ARBA" id="ARBA00005046"/>
    </source>
</evidence>
<comment type="pathway">
    <text evidence="1">Cofactor biosynthesis; molybdopterin biosynthesis.</text>
</comment>
<proteinExistence type="inferred from homology"/>
<organism evidence="11 12">
    <name type="scientific">Syntrophorhabdus aromaticivorans</name>
    <dbReference type="NCBI Taxonomy" id="328301"/>
    <lineage>
        <taxon>Bacteria</taxon>
        <taxon>Pseudomonadati</taxon>
        <taxon>Thermodesulfobacteriota</taxon>
        <taxon>Syntrophorhabdia</taxon>
        <taxon>Syntrophorhabdales</taxon>
        <taxon>Syntrophorhabdaceae</taxon>
        <taxon>Syntrophorhabdus</taxon>
    </lineage>
</organism>
<dbReference type="InterPro" id="IPR036563">
    <property type="entry name" value="MoaE_sf"/>
</dbReference>
<dbReference type="EC" id="2.8.1.12" evidence="3"/>
<comment type="similarity">
    <text evidence="2">Belongs to the MoaE family.</text>
</comment>
<accession>A0A971S278</accession>
<reference evidence="11" key="1">
    <citation type="journal article" date="2020" name="Biotechnol. Biofuels">
        <title>New insights from the biogas microbiome by comprehensive genome-resolved metagenomics of nearly 1600 species originating from multiple anaerobic digesters.</title>
        <authorList>
            <person name="Campanaro S."/>
            <person name="Treu L."/>
            <person name="Rodriguez-R L.M."/>
            <person name="Kovalovszki A."/>
            <person name="Ziels R.M."/>
            <person name="Maus I."/>
            <person name="Zhu X."/>
            <person name="Kougias P.G."/>
            <person name="Basile A."/>
            <person name="Luo G."/>
            <person name="Schluter A."/>
            <person name="Konstantinidis K.T."/>
            <person name="Angelidaki I."/>
        </authorList>
    </citation>
    <scope>NUCLEOTIDE SEQUENCE</scope>
    <source>
        <strain evidence="11">AS06rmzACSIP_7</strain>
    </source>
</reference>
<sequence length="115" mass="13048">MIEKWIRDIKATCAPDQLGMILVHNGIVRGTAKDGKSVQGMVLSYDEGLLEQTLDKFRNMEGIVAVRAWINKGELQIGDDIMYVLVAGRFRTDVLPVFQDLIRTIKSEIVKEEER</sequence>
<evidence type="ECO:0000256" key="4">
    <source>
        <dbReference type="ARBA" id="ARBA00013858"/>
    </source>
</evidence>
<dbReference type="Pfam" id="PF02391">
    <property type="entry name" value="MoaE"/>
    <property type="match status" value="1"/>
</dbReference>
<evidence type="ECO:0000313" key="11">
    <source>
        <dbReference type="EMBL" id="NLW35987.1"/>
    </source>
</evidence>
<reference evidence="11" key="2">
    <citation type="submission" date="2020-01" db="EMBL/GenBank/DDBJ databases">
        <authorList>
            <person name="Campanaro S."/>
        </authorList>
    </citation>
    <scope>NUCLEOTIDE SEQUENCE</scope>
    <source>
        <strain evidence="11">AS06rmzACSIP_7</strain>
    </source>
</reference>